<feature type="compositionally biased region" description="Polar residues" evidence="1">
    <location>
        <begin position="77"/>
        <end position="88"/>
    </location>
</feature>
<gene>
    <name evidence="2" type="ORF">Pcinc_002997</name>
</gene>
<proteinExistence type="predicted"/>
<evidence type="ECO:0000256" key="1">
    <source>
        <dbReference type="SAM" id="MobiDB-lite"/>
    </source>
</evidence>
<keyword evidence="3" id="KW-1185">Reference proteome</keyword>
<dbReference type="EMBL" id="JAWQEG010000220">
    <property type="protein sequence ID" value="KAK3893195.1"/>
    <property type="molecule type" value="Genomic_DNA"/>
</dbReference>
<comment type="caution">
    <text evidence="2">The sequence shown here is derived from an EMBL/GenBank/DDBJ whole genome shotgun (WGS) entry which is preliminary data.</text>
</comment>
<sequence>MLPEGDTQKLDPRPGASLSSEVLLWCQAGARCLHGTDADVCVCMCAERDRATELSYEDPVNPSYEATTTMYHDRSKGMSQTPSSLTSH</sequence>
<organism evidence="2 3">
    <name type="scientific">Petrolisthes cinctipes</name>
    <name type="common">Flat porcelain crab</name>
    <dbReference type="NCBI Taxonomy" id="88211"/>
    <lineage>
        <taxon>Eukaryota</taxon>
        <taxon>Metazoa</taxon>
        <taxon>Ecdysozoa</taxon>
        <taxon>Arthropoda</taxon>
        <taxon>Crustacea</taxon>
        <taxon>Multicrustacea</taxon>
        <taxon>Malacostraca</taxon>
        <taxon>Eumalacostraca</taxon>
        <taxon>Eucarida</taxon>
        <taxon>Decapoda</taxon>
        <taxon>Pleocyemata</taxon>
        <taxon>Anomura</taxon>
        <taxon>Galatheoidea</taxon>
        <taxon>Porcellanidae</taxon>
        <taxon>Petrolisthes</taxon>
    </lineage>
</organism>
<evidence type="ECO:0000313" key="3">
    <source>
        <dbReference type="Proteomes" id="UP001286313"/>
    </source>
</evidence>
<dbReference type="AlphaFoldDB" id="A0AAE1GJS3"/>
<dbReference type="Proteomes" id="UP001286313">
    <property type="component" value="Unassembled WGS sequence"/>
</dbReference>
<name>A0AAE1GJS3_PETCI</name>
<evidence type="ECO:0000313" key="2">
    <source>
        <dbReference type="EMBL" id="KAK3893195.1"/>
    </source>
</evidence>
<accession>A0AAE1GJS3</accession>
<feature type="region of interest" description="Disordered" evidence="1">
    <location>
        <begin position="59"/>
        <end position="88"/>
    </location>
</feature>
<protein>
    <submittedName>
        <fullName evidence="2">Uncharacterized protein</fullName>
    </submittedName>
</protein>
<reference evidence="2" key="1">
    <citation type="submission" date="2023-10" db="EMBL/GenBank/DDBJ databases">
        <title>Genome assemblies of two species of porcelain crab, Petrolisthes cinctipes and Petrolisthes manimaculis (Anomura: Porcellanidae).</title>
        <authorList>
            <person name="Angst P."/>
        </authorList>
    </citation>
    <scope>NUCLEOTIDE SEQUENCE</scope>
    <source>
        <strain evidence="2">PB745_01</strain>
        <tissue evidence="2">Gill</tissue>
    </source>
</reference>